<sequence length="364" mass="42121">MFRFLSNSFNYSNRSSEKAKKPIFFQNVNQDSFTVQYLMNKCGFSREKAVIASIKYVKFDKPDQPDSVICFLKNQGFTESQIRKGIASCPRILSANSENTLLPKIEFLRSKGATKQDLAGIFVFMPSIFRRSLEGYILPSFNFIREFLGSDKDAILAISSRFEIETRVKPNIEILLEAGMCRSDIGYFIKKRPLLFSHSPDALKESVKLVQKLGMNPRNHSYGLALAIVTITRRSTWNKRMEAYKKWGCSEDDVLRTFKILPSVMNISEEKINAIMSLFVHEIGWQSSKVVKRYFMFTLSLNKRMIPRWSVYRELIAKGLVKKEAVKSTMFTMKEDLFLKKFVNCCKNEAPVLLKLYIEKQEIK</sequence>
<keyword evidence="3" id="KW-0809">Transit peptide</keyword>
<keyword evidence="5" id="KW-1185">Reference proteome</keyword>
<protein>
    <submittedName>
        <fullName evidence="4">Uncharacterized protein</fullName>
    </submittedName>
</protein>
<dbReference type="InterPro" id="IPR003690">
    <property type="entry name" value="MTERF"/>
</dbReference>
<dbReference type="Gene3D" id="1.25.70.10">
    <property type="entry name" value="Transcription termination factor 3, mitochondrial"/>
    <property type="match status" value="2"/>
</dbReference>
<proteinExistence type="inferred from homology"/>
<dbReference type="PANTHER" id="PTHR13068:SF166">
    <property type="entry name" value="TRANSCRIPTION TERMINATION FACTOR MTERF15, MITOCHONDRIAL-LIKE"/>
    <property type="match status" value="1"/>
</dbReference>
<reference evidence="4 5" key="1">
    <citation type="submission" date="2024-01" db="EMBL/GenBank/DDBJ databases">
        <title>The complete chloroplast genome sequence of Lithospermum erythrorhizon: insights into the phylogenetic relationship among Boraginaceae species and the maternal lineages of purple gromwells.</title>
        <authorList>
            <person name="Okada T."/>
            <person name="Watanabe K."/>
        </authorList>
    </citation>
    <scope>NUCLEOTIDE SEQUENCE [LARGE SCALE GENOMIC DNA]</scope>
</reference>
<keyword evidence="2" id="KW-0804">Transcription</keyword>
<dbReference type="PANTHER" id="PTHR13068">
    <property type="entry name" value="CGI-12 PROTEIN-RELATED"/>
    <property type="match status" value="1"/>
</dbReference>
<comment type="caution">
    <text evidence="4">The sequence shown here is derived from an EMBL/GenBank/DDBJ whole genome shotgun (WGS) entry which is preliminary data.</text>
</comment>
<accession>A0AAV3QQH2</accession>
<dbReference type="EMBL" id="BAABME010005671">
    <property type="protein sequence ID" value="GAA0166285.1"/>
    <property type="molecule type" value="Genomic_DNA"/>
</dbReference>
<organism evidence="4 5">
    <name type="scientific">Lithospermum erythrorhizon</name>
    <name type="common">Purple gromwell</name>
    <name type="synonym">Lithospermum officinale var. erythrorhizon</name>
    <dbReference type="NCBI Taxonomy" id="34254"/>
    <lineage>
        <taxon>Eukaryota</taxon>
        <taxon>Viridiplantae</taxon>
        <taxon>Streptophyta</taxon>
        <taxon>Embryophyta</taxon>
        <taxon>Tracheophyta</taxon>
        <taxon>Spermatophyta</taxon>
        <taxon>Magnoliopsida</taxon>
        <taxon>eudicotyledons</taxon>
        <taxon>Gunneridae</taxon>
        <taxon>Pentapetalae</taxon>
        <taxon>asterids</taxon>
        <taxon>lamiids</taxon>
        <taxon>Boraginales</taxon>
        <taxon>Boraginaceae</taxon>
        <taxon>Boraginoideae</taxon>
        <taxon>Lithospermeae</taxon>
        <taxon>Lithospermum</taxon>
    </lineage>
</organism>
<evidence type="ECO:0000313" key="4">
    <source>
        <dbReference type="EMBL" id="GAA0166285.1"/>
    </source>
</evidence>
<comment type="similarity">
    <text evidence="1">Belongs to the mTERF family.</text>
</comment>
<evidence type="ECO:0000256" key="3">
    <source>
        <dbReference type="ARBA" id="ARBA00022946"/>
    </source>
</evidence>
<evidence type="ECO:0000256" key="2">
    <source>
        <dbReference type="ARBA" id="ARBA00022472"/>
    </source>
</evidence>
<dbReference type="Pfam" id="PF02536">
    <property type="entry name" value="mTERF"/>
    <property type="match status" value="2"/>
</dbReference>
<dbReference type="Proteomes" id="UP001454036">
    <property type="component" value="Unassembled WGS sequence"/>
</dbReference>
<name>A0AAV3QQH2_LITER</name>
<keyword evidence="2" id="KW-0806">Transcription termination</keyword>
<gene>
    <name evidence="4" type="ORF">LIER_21469</name>
</gene>
<evidence type="ECO:0000256" key="1">
    <source>
        <dbReference type="ARBA" id="ARBA00007692"/>
    </source>
</evidence>
<dbReference type="GO" id="GO:0006353">
    <property type="term" value="P:DNA-templated transcription termination"/>
    <property type="evidence" value="ECO:0007669"/>
    <property type="project" value="UniProtKB-KW"/>
</dbReference>
<dbReference type="FunFam" id="1.25.70.10:FF:000001">
    <property type="entry name" value="Mitochondrial transcription termination factor-like"/>
    <property type="match status" value="1"/>
</dbReference>
<dbReference type="SMART" id="SM00733">
    <property type="entry name" value="Mterf"/>
    <property type="match status" value="5"/>
</dbReference>
<keyword evidence="2" id="KW-0805">Transcription regulation</keyword>
<dbReference type="GO" id="GO:0003676">
    <property type="term" value="F:nucleic acid binding"/>
    <property type="evidence" value="ECO:0007669"/>
    <property type="project" value="InterPro"/>
</dbReference>
<evidence type="ECO:0000313" key="5">
    <source>
        <dbReference type="Proteomes" id="UP001454036"/>
    </source>
</evidence>
<dbReference type="InterPro" id="IPR038538">
    <property type="entry name" value="MTERF_sf"/>
</dbReference>
<dbReference type="AlphaFoldDB" id="A0AAV3QQH2"/>